<dbReference type="EMBL" id="JACGWK010001326">
    <property type="protein sequence ID" value="KAL0291069.1"/>
    <property type="molecule type" value="Genomic_DNA"/>
</dbReference>
<protein>
    <recommendedName>
        <fullName evidence="1">Reverse transcriptase domain-containing protein</fullName>
    </recommendedName>
</protein>
<dbReference type="InterPro" id="IPR000477">
    <property type="entry name" value="RT_dom"/>
</dbReference>
<dbReference type="PANTHER" id="PTHR31635">
    <property type="entry name" value="REVERSE TRANSCRIPTASE DOMAIN-CONTAINING PROTEIN-RELATED"/>
    <property type="match status" value="1"/>
</dbReference>
<dbReference type="PANTHER" id="PTHR31635:SF196">
    <property type="entry name" value="REVERSE TRANSCRIPTASE DOMAIN-CONTAINING PROTEIN-RELATED"/>
    <property type="match status" value="1"/>
</dbReference>
<dbReference type="Pfam" id="PF00078">
    <property type="entry name" value="RVT_1"/>
    <property type="match status" value="1"/>
</dbReference>
<reference evidence="2" key="2">
    <citation type="journal article" date="2024" name="Plant">
        <title>Genomic evolution and insights into agronomic trait innovations of Sesamum species.</title>
        <authorList>
            <person name="Miao H."/>
            <person name="Wang L."/>
            <person name="Qu L."/>
            <person name="Liu H."/>
            <person name="Sun Y."/>
            <person name="Le M."/>
            <person name="Wang Q."/>
            <person name="Wei S."/>
            <person name="Zheng Y."/>
            <person name="Lin W."/>
            <person name="Duan Y."/>
            <person name="Cao H."/>
            <person name="Xiong S."/>
            <person name="Wang X."/>
            <person name="Wei L."/>
            <person name="Li C."/>
            <person name="Ma Q."/>
            <person name="Ju M."/>
            <person name="Zhao R."/>
            <person name="Li G."/>
            <person name="Mu C."/>
            <person name="Tian Q."/>
            <person name="Mei H."/>
            <person name="Zhang T."/>
            <person name="Gao T."/>
            <person name="Zhang H."/>
        </authorList>
    </citation>
    <scope>NUCLEOTIDE SEQUENCE</scope>
    <source>
        <strain evidence="2">G01</strain>
    </source>
</reference>
<gene>
    <name evidence="2" type="ORF">Sangu_2547400</name>
</gene>
<dbReference type="AlphaFoldDB" id="A0AAW2J9A0"/>
<name>A0AAW2J9A0_9LAMI</name>
<sequence length="159" mass="18097">MLDIIHEDIVGAVQDFLSGTPLSTSITTTSIALIPKVENSSRWSNYRLINLYNTSNKVLTKLLNDKLKTILPSLIIPNQSGFIPQWKTGDNIQLAQEILHSISDNKSDWNVAFKLDKAKVYDRVDWAFLETILLQLGFPEHWVRLIKYGIIAQIDEFLA</sequence>
<evidence type="ECO:0000313" key="2">
    <source>
        <dbReference type="EMBL" id="KAL0291069.1"/>
    </source>
</evidence>
<accession>A0AAW2J9A0</accession>
<feature type="domain" description="Reverse transcriptase" evidence="1">
    <location>
        <begin position="38"/>
        <end position="145"/>
    </location>
</feature>
<comment type="caution">
    <text evidence="2">The sequence shown here is derived from an EMBL/GenBank/DDBJ whole genome shotgun (WGS) entry which is preliminary data.</text>
</comment>
<reference evidence="2" key="1">
    <citation type="submission" date="2020-06" db="EMBL/GenBank/DDBJ databases">
        <authorList>
            <person name="Li T."/>
            <person name="Hu X."/>
            <person name="Zhang T."/>
            <person name="Song X."/>
            <person name="Zhang H."/>
            <person name="Dai N."/>
            <person name="Sheng W."/>
            <person name="Hou X."/>
            <person name="Wei L."/>
        </authorList>
    </citation>
    <scope>NUCLEOTIDE SEQUENCE</scope>
    <source>
        <strain evidence="2">G01</strain>
        <tissue evidence="2">Leaf</tissue>
    </source>
</reference>
<evidence type="ECO:0000259" key="1">
    <source>
        <dbReference type="Pfam" id="PF00078"/>
    </source>
</evidence>
<organism evidence="2">
    <name type="scientific">Sesamum angustifolium</name>
    <dbReference type="NCBI Taxonomy" id="2727405"/>
    <lineage>
        <taxon>Eukaryota</taxon>
        <taxon>Viridiplantae</taxon>
        <taxon>Streptophyta</taxon>
        <taxon>Embryophyta</taxon>
        <taxon>Tracheophyta</taxon>
        <taxon>Spermatophyta</taxon>
        <taxon>Magnoliopsida</taxon>
        <taxon>eudicotyledons</taxon>
        <taxon>Gunneridae</taxon>
        <taxon>Pentapetalae</taxon>
        <taxon>asterids</taxon>
        <taxon>lamiids</taxon>
        <taxon>Lamiales</taxon>
        <taxon>Pedaliaceae</taxon>
        <taxon>Sesamum</taxon>
    </lineage>
</organism>
<proteinExistence type="predicted"/>